<name>A0ABS8T9F6_DATST</name>
<feature type="region of interest" description="Disordered" evidence="1">
    <location>
        <begin position="1"/>
        <end position="62"/>
    </location>
</feature>
<keyword evidence="3" id="KW-1185">Reference proteome</keyword>
<feature type="region of interest" description="Disordered" evidence="1">
    <location>
        <begin position="216"/>
        <end position="283"/>
    </location>
</feature>
<organism evidence="2 3">
    <name type="scientific">Datura stramonium</name>
    <name type="common">Jimsonweed</name>
    <name type="synonym">Common thornapple</name>
    <dbReference type="NCBI Taxonomy" id="4076"/>
    <lineage>
        <taxon>Eukaryota</taxon>
        <taxon>Viridiplantae</taxon>
        <taxon>Streptophyta</taxon>
        <taxon>Embryophyta</taxon>
        <taxon>Tracheophyta</taxon>
        <taxon>Spermatophyta</taxon>
        <taxon>Magnoliopsida</taxon>
        <taxon>eudicotyledons</taxon>
        <taxon>Gunneridae</taxon>
        <taxon>Pentapetalae</taxon>
        <taxon>asterids</taxon>
        <taxon>lamiids</taxon>
        <taxon>Solanales</taxon>
        <taxon>Solanaceae</taxon>
        <taxon>Solanoideae</taxon>
        <taxon>Datureae</taxon>
        <taxon>Datura</taxon>
    </lineage>
</organism>
<accession>A0ABS8T9F6</accession>
<feature type="compositionally biased region" description="Acidic residues" evidence="1">
    <location>
        <begin position="31"/>
        <end position="43"/>
    </location>
</feature>
<feature type="compositionally biased region" description="Polar residues" evidence="1">
    <location>
        <begin position="1"/>
        <end position="15"/>
    </location>
</feature>
<comment type="caution">
    <text evidence="2">The sequence shown here is derived from an EMBL/GenBank/DDBJ whole genome shotgun (WGS) entry which is preliminary data.</text>
</comment>
<reference evidence="2 3" key="1">
    <citation type="journal article" date="2021" name="BMC Genomics">
        <title>Datura genome reveals duplications of psychoactive alkaloid biosynthetic genes and high mutation rate following tissue culture.</title>
        <authorList>
            <person name="Rajewski A."/>
            <person name="Carter-House D."/>
            <person name="Stajich J."/>
            <person name="Litt A."/>
        </authorList>
    </citation>
    <scope>NUCLEOTIDE SEQUENCE [LARGE SCALE GENOMIC DNA]</scope>
    <source>
        <strain evidence="2">AR-01</strain>
    </source>
</reference>
<sequence length="283" mass="32041">MTSRITSHPRTGKQSDPTEKGKGKEKRLVEEETESESELEFEEALSKAKEDEEKRDQLRHKRGKHALQFNVVPGMKERVFNEMHNPNFNDERQFSLNRIEKDFLDILRQIKERGVEVDCSAKAINWAYFDDDDADATDYLAKLENPRNHYTWIASLIAAGTPSWASNGSQIYKSDLNIQDKQWARSKLKKRKREPVVAHVSETDLGIDSQVENDQAVEAQPSTSDTPSATQSTQSISADRMRSMDDIIVQMMGADPSSRAPSGEEFDTTETTTLAQSEEAKDA</sequence>
<evidence type="ECO:0000256" key="1">
    <source>
        <dbReference type="SAM" id="MobiDB-lite"/>
    </source>
</evidence>
<feature type="compositionally biased region" description="Basic and acidic residues" evidence="1">
    <location>
        <begin position="44"/>
        <end position="56"/>
    </location>
</feature>
<feature type="compositionally biased region" description="Basic and acidic residues" evidence="1">
    <location>
        <begin position="16"/>
        <end position="30"/>
    </location>
</feature>
<evidence type="ECO:0000313" key="2">
    <source>
        <dbReference type="EMBL" id="MCD7467476.1"/>
    </source>
</evidence>
<dbReference type="EMBL" id="JACEIK010001232">
    <property type="protein sequence ID" value="MCD7467476.1"/>
    <property type="molecule type" value="Genomic_DNA"/>
</dbReference>
<dbReference type="Proteomes" id="UP000823775">
    <property type="component" value="Unassembled WGS sequence"/>
</dbReference>
<gene>
    <name evidence="2" type="ORF">HAX54_004929</name>
</gene>
<feature type="compositionally biased region" description="Polar residues" evidence="1">
    <location>
        <begin position="220"/>
        <end position="237"/>
    </location>
</feature>
<proteinExistence type="predicted"/>
<evidence type="ECO:0000313" key="3">
    <source>
        <dbReference type="Proteomes" id="UP000823775"/>
    </source>
</evidence>
<protein>
    <submittedName>
        <fullName evidence="2">Uncharacterized protein</fullName>
    </submittedName>
</protein>